<reference evidence="1 2" key="1">
    <citation type="submission" date="2021-02" db="EMBL/GenBank/DDBJ databases">
        <authorList>
            <person name="Vanwijnsberghe S."/>
        </authorList>
    </citation>
    <scope>NUCLEOTIDE SEQUENCE [LARGE SCALE GENOMIC DNA]</scope>
    <source>
        <strain evidence="1 2">LMG 31837</strain>
    </source>
</reference>
<gene>
    <name evidence="1" type="ORF">R69888_04428</name>
</gene>
<comment type="caution">
    <text evidence="1">The sequence shown here is derived from an EMBL/GenBank/DDBJ whole genome shotgun (WGS) entry which is preliminary data.</text>
</comment>
<accession>A0ABN7M3S1</accession>
<name>A0ABN7M3S1_9BURK</name>
<evidence type="ECO:0008006" key="3">
    <source>
        <dbReference type="Google" id="ProtNLM"/>
    </source>
</evidence>
<proteinExistence type="predicted"/>
<organism evidence="1 2">
    <name type="scientific">Paraburkholderia haematera</name>
    <dbReference type="NCBI Taxonomy" id="2793077"/>
    <lineage>
        <taxon>Bacteria</taxon>
        <taxon>Pseudomonadati</taxon>
        <taxon>Pseudomonadota</taxon>
        <taxon>Betaproteobacteria</taxon>
        <taxon>Burkholderiales</taxon>
        <taxon>Burkholderiaceae</taxon>
        <taxon>Paraburkholderia</taxon>
    </lineage>
</organism>
<sequence length="89" mass="9829">MNVAIVHDWLVAPGVAEKVLEQIIECSSDADRFSLVDFLEDRRPLGGKPVTTSFIQNLPFARRRSKSSTIICNAGAFMALSDAHDRGRI</sequence>
<protein>
    <recommendedName>
        <fullName evidence="3">Glycosyltransferase family 4 protein</fullName>
    </recommendedName>
</protein>
<dbReference type="EMBL" id="CAJNBK010000013">
    <property type="protein sequence ID" value="CAE6783648.1"/>
    <property type="molecule type" value="Genomic_DNA"/>
</dbReference>
<evidence type="ECO:0000313" key="2">
    <source>
        <dbReference type="Proteomes" id="UP000672526"/>
    </source>
</evidence>
<evidence type="ECO:0000313" key="1">
    <source>
        <dbReference type="EMBL" id="CAE6783648.1"/>
    </source>
</evidence>
<keyword evidence="2" id="KW-1185">Reference proteome</keyword>
<dbReference type="Proteomes" id="UP000672526">
    <property type="component" value="Unassembled WGS sequence"/>
</dbReference>